<reference evidence="2" key="1">
    <citation type="journal article" date="2023" name="G3 (Bethesda)">
        <title>A reference genome for the long-term kleptoplast-retaining sea slug Elysia crispata morphotype clarki.</title>
        <authorList>
            <person name="Eastman K.E."/>
            <person name="Pendleton A.L."/>
            <person name="Shaikh M.A."/>
            <person name="Suttiyut T."/>
            <person name="Ogas R."/>
            <person name="Tomko P."/>
            <person name="Gavelis G."/>
            <person name="Widhalm J.R."/>
            <person name="Wisecaver J.H."/>
        </authorList>
    </citation>
    <scope>NUCLEOTIDE SEQUENCE</scope>
    <source>
        <strain evidence="2">ECLA1</strain>
    </source>
</reference>
<keyword evidence="3" id="KW-1185">Reference proteome</keyword>
<evidence type="ECO:0000313" key="3">
    <source>
        <dbReference type="Proteomes" id="UP001283361"/>
    </source>
</evidence>
<keyword evidence="1" id="KW-0472">Membrane</keyword>
<proteinExistence type="predicted"/>
<dbReference type="AlphaFoldDB" id="A0AAE0XW70"/>
<dbReference type="Proteomes" id="UP001283361">
    <property type="component" value="Unassembled WGS sequence"/>
</dbReference>
<comment type="caution">
    <text evidence="2">The sequence shown here is derived from an EMBL/GenBank/DDBJ whole genome shotgun (WGS) entry which is preliminary data.</text>
</comment>
<organism evidence="2 3">
    <name type="scientific">Elysia crispata</name>
    <name type="common">lettuce slug</name>
    <dbReference type="NCBI Taxonomy" id="231223"/>
    <lineage>
        <taxon>Eukaryota</taxon>
        <taxon>Metazoa</taxon>
        <taxon>Spiralia</taxon>
        <taxon>Lophotrochozoa</taxon>
        <taxon>Mollusca</taxon>
        <taxon>Gastropoda</taxon>
        <taxon>Heterobranchia</taxon>
        <taxon>Euthyneura</taxon>
        <taxon>Panpulmonata</taxon>
        <taxon>Sacoglossa</taxon>
        <taxon>Placobranchoidea</taxon>
        <taxon>Plakobranchidae</taxon>
        <taxon>Elysia</taxon>
    </lineage>
</organism>
<dbReference type="EMBL" id="JAWDGP010007407">
    <property type="protein sequence ID" value="KAK3720289.1"/>
    <property type="molecule type" value="Genomic_DNA"/>
</dbReference>
<gene>
    <name evidence="2" type="ORF">RRG08_007910</name>
</gene>
<name>A0AAE0XW70_9GAST</name>
<evidence type="ECO:0000313" key="2">
    <source>
        <dbReference type="EMBL" id="KAK3720289.1"/>
    </source>
</evidence>
<protein>
    <submittedName>
        <fullName evidence="2">Uncharacterized protein</fullName>
    </submittedName>
</protein>
<sequence>MVSSSPITMRTLEERNGVHDSFQHGWYHSLALRFLDDGFFVVFVLSVYYMQRLISSMRRRILASIEAVGGPTRYQLDMIAWIPGTL</sequence>
<keyword evidence="1" id="KW-0812">Transmembrane</keyword>
<feature type="transmembrane region" description="Helical" evidence="1">
    <location>
        <begin position="30"/>
        <end position="50"/>
    </location>
</feature>
<keyword evidence="1" id="KW-1133">Transmembrane helix</keyword>
<evidence type="ECO:0000256" key="1">
    <source>
        <dbReference type="SAM" id="Phobius"/>
    </source>
</evidence>
<accession>A0AAE0XW70</accession>